<organism evidence="21 22">
    <name type="scientific">Endocarpon pusillum</name>
    <dbReference type="NCBI Taxonomy" id="364733"/>
    <lineage>
        <taxon>Eukaryota</taxon>
        <taxon>Fungi</taxon>
        <taxon>Dikarya</taxon>
        <taxon>Ascomycota</taxon>
        <taxon>Pezizomycotina</taxon>
        <taxon>Eurotiomycetes</taxon>
        <taxon>Chaetothyriomycetidae</taxon>
        <taxon>Verrucariales</taxon>
        <taxon>Verrucariaceae</taxon>
        <taxon>Endocarpon</taxon>
    </lineage>
</organism>
<gene>
    <name evidence="21" type="ORF">GJ744_003210</name>
</gene>
<keyword evidence="16" id="KW-1015">Disulfide bond</keyword>
<dbReference type="Gene3D" id="1.10.287.2900">
    <property type="match status" value="1"/>
</dbReference>
<keyword evidence="5" id="KW-0813">Transport</keyword>
<evidence type="ECO:0000256" key="15">
    <source>
        <dbReference type="ARBA" id="ARBA00023136"/>
    </source>
</evidence>
<dbReference type="PANTHER" id="PTHR21622">
    <property type="entry name" value="COILED-COIL-HELIX-COILED-COIL-HELIX DOMAIN CONTAINING 4"/>
    <property type="match status" value="1"/>
</dbReference>
<dbReference type="GO" id="GO:0015035">
    <property type="term" value="F:protein-disulfide reductase activity"/>
    <property type="evidence" value="ECO:0007669"/>
    <property type="project" value="InterPro"/>
</dbReference>
<evidence type="ECO:0000256" key="2">
    <source>
        <dbReference type="ARBA" id="ARBA00001973"/>
    </source>
</evidence>
<evidence type="ECO:0000256" key="5">
    <source>
        <dbReference type="ARBA" id="ARBA00022448"/>
    </source>
</evidence>
<keyword evidence="22" id="KW-1185">Reference proteome</keyword>
<evidence type="ECO:0000256" key="12">
    <source>
        <dbReference type="ARBA" id="ARBA00023002"/>
    </source>
</evidence>
<sequence>MSTACISPHILILVRRPAMLRPALRSILRSGQGSFVPVPSAATKRFLSTAPPHQKSRSWKSSATRWGLAIAGLYYYNTSELFAEQPAEYRLDPKADYDGGNTPTPDALTQSSRDKKQNQQSVLSSITSDANSNSETTSFASSQLGSNPTSTPSASDPAELEEEASSEGAFNPATGEINWDCPCLGGMAHGPCGEQFRAAFSCFVFSEEEPKGMDCIDKFKGMQDCFREHPDVYAAELEGDDDGELDEGLEEERKELVKEIKERRENAGMAAAKPAGGKRLLEDDPPMERKPLLRRSQPKPQPELQPSPQPIASTPPPPPPPSSSPSSEPYPSVSEDHEADARAKAKPLPTKRQLESNPDKASQREAFDQDLELMPKEWHDARSATTSDKKTEK</sequence>
<feature type="compositionally biased region" description="Basic and acidic residues" evidence="20">
    <location>
        <begin position="279"/>
        <end position="291"/>
    </location>
</feature>
<feature type="compositionally biased region" description="Basic and acidic residues" evidence="20">
    <location>
        <begin position="352"/>
        <end position="393"/>
    </location>
</feature>
<feature type="compositionally biased region" description="Basic and acidic residues" evidence="20">
    <location>
        <begin position="334"/>
        <end position="343"/>
    </location>
</feature>
<keyword evidence="11" id="KW-1133">Transmembrane helix</keyword>
<feature type="region of interest" description="Disordered" evidence="20">
    <location>
        <begin position="258"/>
        <end position="393"/>
    </location>
</feature>
<dbReference type="EMBL" id="JAACFV010000016">
    <property type="protein sequence ID" value="KAF7511977.1"/>
    <property type="molecule type" value="Genomic_DNA"/>
</dbReference>
<keyword evidence="12" id="KW-0560">Oxidoreductase</keyword>
<keyword evidence="17" id="KW-0676">Redox-active center</keyword>
<comment type="caution">
    <text evidence="21">The sequence shown here is derived from an EMBL/GenBank/DDBJ whole genome shotgun (WGS) entry which is preliminary data.</text>
</comment>
<evidence type="ECO:0000256" key="9">
    <source>
        <dbReference type="ARBA" id="ARBA00022946"/>
    </source>
</evidence>
<proteinExistence type="predicted"/>
<dbReference type="AlphaFoldDB" id="A0A8H7E7C0"/>
<dbReference type="OrthoDB" id="7481291at2759"/>
<evidence type="ECO:0000256" key="13">
    <source>
        <dbReference type="ARBA" id="ARBA00023010"/>
    </source>
</evidence>
<keyword evidence="14" id="KW-0496">Mitochondrion</keyword>
<dbReference type="GO" id="GO:0005743">
    <property type="term" value="C:mitochondrial inner membrane"/>
    <property type="evidence" value="ECO:0007669"/>
    <property type="project" value="UniProtKB-SubCell"/>
</dbReference>
<keyword evidence="15" id="KW-0472">Membrane</keyword>
<evidence type="ECO:0000256" key="20">
    <source>
        <dbReference type="SAM" id="MobiDB-lite"/>
    </source>
</evidence>
<comment type="subcellular location">
    <subcellularLocation>
        <location evidence="3">Mitochondrion inner membrane</location>
        <topology evidence="3">Single-pass type II membrane protein</topology>
        <orientation evidence="3">Intermembrane side</orientation>
    </subcellularLocation>
</comment>
<reference evidence="21" key="1">
    <citation type="submission" date="2020-02" db="EMBL/GenBank/DDBJ databases">
        <authorList>
            <person name="Palmer J.M."/>
        </authorList>
    </citation>
    <scope>NUCLEOTIDE SEQUENCE</scope>
    <source>
        <strain evidence="21">EPUS1.4</strain>
        <tissue evidence="21">Thallus</tissue>
    </source>
</reference>
<name>A0A8H7E7C0_9EURO</name>
<dbReference type="FunFam" id="1.10.287.2900:FF:000002">
    <property type="entry name" value="Mitochondrial intermembrane space import and assembly protein"/>
    <property type="match status" value="1"/>
</dbReference>
<keyword evidence="6" id="KW-0812">Transmembrane</keyword>
<evidence type="ECO:0000256" key="6">
    <source>
        <dbReference type="ARBA" id="ARBA00022692"/>
    </source>
</evidence>
<evidence type="ECO:0000256" key="1">
    <source>
        <dbReference type="ARBA" id="ARBA00001947"/>
    </source>
</evidence>
<dbReference type="PROSITE" id="PS51808">
    <property type="entry name" value="CHCH"/>
    <property type="match status" value="1"/>
</dbReference>
<evidence type="ECO:0000256" key="17">
    <source>
        <dbReference type="ARBA" id="ARBA00023284"/>
    </source>
</evidence>
<feature type="compositionally biased region" description="Pro residues" evidence="20">
    <location>
        <begin position="299"/>
        <end position="323"/>
    </location>
</feature>
<keyword evidence="9" id="KW-0809">Transit peptide</keyword>
<feature type="compositionally biased region" description="Polar residues" evidence="20">
    <location>
        <begin position="118"/>
        <end position="152"/>
    </location>
</feature>
<keyword evidence="8" id="KW-0653">Protein transport</keyword>
<dbReference type="GO" id="GO:0005758">
    <property type="term" value="C:mitochondrial intermembrane space"/>
    <property type="evidence" value="ECO:0007669"/>
    <property type="project" value="TreeGrafter"/>
</dbReference>
<feature type="compositionally biased region" description="Low complexity" evidence="20">
    <location>
        <begin position="324"/>
        <end position="333"/>
    </location>
</feature>
<evidence type="ECO:0000256" key="7">
    <source>
        <dbReference type="ARBA" id="ARBA00022792"/>
    </source>
</evidence>
<evidence type="ECO:0000256" key="14">
    <source>
        <dbReference type="ARBA" id="ARBA00023128"/>
    </source>
</evidence>
<evidence type="ECO:0000256" key="4">
    <source>
        <dbReference type="ARBA" id="ARBA00013714"/>
    </source>
</evidence>
<evidence type="ECO:0000256" key="3">
    <source>
        <dbReference type="ARBA" id="ARBA00004164"/>
    </source>
</evidence>
<protein>
    <recommendedName>
        <fullName evidence="4">Mitochondrial intermembrane space import and assembly protein 40</fullName>
    </recommendedName>
    <alternativeName>
        <fullName evidence="19">Mitochondrial import inner membrane translocase TIM40</fullName>
    </alternativeName>
</protein>
<dbReference type="GO" id="GO:0045041">
    <property type="term" value="P:protein import into mitochondrial intermembrane space"/>
    <property type="evidence" value="ECO:0007669"/>
    <property type="project" value="InterPro"/>
</dbReference>
<feature type="compositionally biased region" description="Low complexity" evidence="20">
    <location>
        <begin position="267"/>
        <end position="278"/>
    </location>
</feature>
<evidence type="ECO:0000256" key="10">
    <source>
        <dbReference type="ARBA" id="ARBA00022968"/>
    </source>
</evidence>
<accession>A0A8H7E7C0</accession>
<dbReference type="Proteomes" id="UP000606974">
    <property type="component" value="Unassembled WGS sequence"/>
</dbReference>
<dbReference type="PANTHER" id="PTHR21622:SF0">
    <property type="entry name" value="COILED-COIL-HELIX-COILED-COIL-HELIX DOMAIN CONTAINING 4"/>
    <property type="match status" value="1"/>
</dbReference>
<comment type="cofactor">
    <cofactor evidence="2">
        <name>Cu(2+)</name>
        <dbReference type="ChEBI" id="CHEBI:29036"/>
    </cofactor>
</comment>
<evidence type="ECO:0000313" key="22">
    <source>
        <dbReference type="Proteomes" id="UP000606974"/>
    </source>
</evidence>
<keyword evidence="7" id="KW-0999">Mitochondrion inner membrane</keyword>
<comment type="function">
    <text evidence="18">Required for the import and folding of small cysteine-containing proteins (small Tim) in the mitochondrial intermembrane space (IMS). Forms a redox cycle with ERV1 that involves a disulfide relay system. Precursor proteins to be imported into the IMS are translocated in their reduced form into the mitochondria. The oxidized form of MIA40 forms a transient intermolecular disulfide bridge with the reduced precursor protein, resulting in oxidation of the precursor protein that now contains an intramolecular disulfide bond and is able to undergo folding in the IMS.</text>
</comment>
<evidence type="ECO:0000313" key="21">
    <source>
        <dbReference type="EMBL" id="KAF7511977.1"/>
    </source>
</evidence>
<evidence type="ECO:0000256" key="18">
    <source>
        <dbReference type="ARBA" id="ARBA00024980"/>
    </source>
</evidence>
<evidence type="ECO:0000256" key="19">
    <source>
        <dbReference type="ARBA" id="ARBA00033150"/>
    </source>
</evidence>
<keyword evidence="13" id="KW-0811">Translocation</keyword>
<feature type="compositionally biased region" description="Polar residues" evidence="20">
    <location>
        <begin position="101"/>
        <end position="111"/>
    </location>
</feature>
<evidence type="ECO:0000256" key="8">
    <source>
        <dbReference type="ARBA" id="ARBA00022927"/>
    </source>
</evidence>
<feature type="region of interest" description="Disordered" evidence="20">
    <location>
        <begin position="92"/>
        <end position="172"/>
    </location>
</feature>
<evidence type="ECO:0000256" key="16">
    <source>
        <dbReference type="ARBA" id="ARBA00023157"/>
    </source>
</evidence>
<keyword evidence="10" id="KW-0735">Signal-anchor</keyword>
<evidence type="ECO:0000256" key="11">
    <source>
        <dbReference type="ARBA" id="ARBA00022989"/>
    </source>
</evidence>
<dbReference type="InterPro" id="IPR039289">
    <property type="entry name" value="CHCHD4"/>
</dbReference>
<comment type="cofactor">
    <cofactor evidence="1">
        <name>Zn(2+)</name>
        <dbReference type="ChEBI" id="CHEBI:29105"/>
    </cofactor>
</comment>